<evidence type="ECO:0000256" key="1">
    <source>
        <dbReference type="SAM" id="Phobius"/>
    </source>
</evidence>
<reference evidence="3" key="1">
    <citation type="journal article" date="2017" name="Nat. Ecol. Evol.">
        <title>Genome expansion and lineage-specific genetic innovations in the forest pathogenic fungi Armillaria.</title>
        <authorList>
            <person name="Sipos G."/>
            <person name="Prasanna A.N."/>
            <person name="Walter M.C."/>
            <person name="O'Connor E."/>
            <person name="Balint B."/>
            <person name="Krizsan K."/>
            <person name="Kiss B."/>
            <person name="Hess J."/>
            <person name="Varga T."/>
            <person name="Slot J."/>
            <person name="Riley R."/>
            <person name="Boka B."/>
            <person name="Rigling D."/>
            <person name="Barry K."/>
            <person name="Lee J."/>
            <person name="Mihaltcheva S."/>
            <person name="LaButti K."/>
            <person name="Lipzen A."/>
            <person name="Waldron R."/>
            <person name="Moloney N.M."/>
            <person name="Sperisen C."/>
            <person name="Kredics L."/>
            <person name="Vagvoelgyi C."/>
            <person name="Patrignani A."/>
            <person name="Fitzpatrick D."/>
            <person name="Nagy I."/>
            <person name="Doyle S."/>
            <person name="Anderson J.B."/>
            <person name="Grigoriev I.V."/>
            <person name="Gueldener U."/>
            <person name="Muensterkoetter M."/>
            <person name="Nagy L.G."/>
        </authorList>
    </citation>
    <scope>NUCLEOTIDE SEQUENCE [LARGE SCALE GENOMIC DNA]</scope>
    <source>
        <strain evidence="3">Ar21-2</strain>
    </source>
</reference>
<protein>
    <submittedName>
        <fullName evidence="2">Uncharacterized protein</fullName>
    </submittedName>
</protein>
<feature type="transmembrane region" description="Helical" evidence="1">
    <location>
        <begin position="60"/>
        <end position="81"/>
    </location>
</feature>
<feature type="transmembrane region" description="Helical" evidence="1">
    <location>
        <begin position="508"/>
        <end position="529"/>
    </location>
</feature>
<dbReference type="OrthoDB" id="2992432at2759"/>
<name>A0A2H3CE81_ARMGA</name>
<gene>
    <name evidence="2" type="ORF">ARMGADRAFT_1040649</name>
</gene>
<organism evidence="2 3">
    <name type="scientific">Armillaria gallica</name>
    <name type="common">Bulbous honey fungus</name>
    <name type="synonym">Armillaria bulbosa</name>
    <dbReference type="NCBI Taxonomy" id="47427"/>
    <lineage>
        <taxon>Eukaryota</taxon>
        <taxon>Fungi</taxon>
        <taxon>Dikarya</taxon>
        <taxon>Basidiomycota</taxon>
        <taxon>Agaricomycotina</taxon>
        <taxon>Agaricomycetes</taxon>
        <taxon>Agaricomycetidae</taxon>
        <taxon>Agaricales</taxon>
        <taxon>Marasmiineae</taxon>
        <taxon>Physalacriaceae</taxon>
        <taxon>Armillaria</taxon>
    </lineage>
</organism>
<accession>A0A2H3CE81</accession>
<keyword evidence="3" id="KW-1185">Reference proteome</keyword>
<feature type="transmembrane region" description="Helical" evidence="1">
    <location>
        <begin position="183"/>
        <end position="208"/>
    </location>
</feature>
<dbReference type="Proteomes" id="UP000217790">
    <property type="component" value="Unassembled WGS sequence"/>
</dbReference>
<keyword evidence="1" id="KW-0472">Membrane</keyword>
<feature type="transmembrane region" description="Helical" evidence="1">
    <location>
        <begin position="31"/>
        <end position="48"/>
    </location>
</feature>
<feature type="transmembrane region" description="Helical" evidence="1">
    <location>
        <begin position="220"/>
        <end position="245"/>
    </location>
</feature>
<feature type="transmembrane region" description="Helical" evidence="1">
    <location>
        <begin position="107"/>
        <end position="134"/>
    </location>
</feature>
<evidence type="ECO:0000313" key="3">
    <source>
        <dbReference type="Proteomes" id="UP000217790"/>
    </source>
</evidence>
<feature type="transmembrane region" description="Helical" evidence="1">
    <location>
        <begin position="141"/>
        <end position="163"/>
    </location>
</feature>
<sequence>MATQANIPSDLPDTDKALIFQFLDAELNSRILFTLLYGIFGVTLWNIFINKCWPIRRAMVIVIILLHALITISFAVEWSFLRSEFVENGRSFWTVYLRLGKGPAQSVFLAGGIASSISTILTDLYMIWCCWIVWGRRWVVVLFPILFLISATGKVSDLIYSLVTKIIKVYLTCIETSSEIFATLYISCVLATTLWCTVLIIYCILTVAGVKQGAGGRLRVYQHFIEVLVESSAFYSISLIVYLALTIRGSLGPLYLDVITGIAKGVAPTLIVGRITAGHRARPDDLWQGSVIGQEGRCEHGGYESGTYVQVDIYYFRNKKRIRLVVNNAYAGIVGGWSVGRHGGHNTGGKGKTAMERLEGEMDLTAAFPDVENGVGWKQGRRGGDQNRVATHDDQALWVLAHGGMRRLGRSMVQGMLMLTFDEVGSGGHGNGRRIMVLGTFIAASSRTSKLKKACPSCSSSSASIPIFILASSSMSPTLWCVPSKLSFPNIAPLDCLIAPQWSITTPAHVVIVTVVSLVVIIIVAMCTFDSPSHTEMTADVESLHVAYTLVGYWVDWDGDGGQICGHGSGQCLCRGWEQDMHNPKLLGPPDAWKEAKKQLEVI</sequence>
<keyword evidence="1" id="KW-0812">Transmembrane</keyword>
<dbReference type="EMBL" id="KZ293766">
    <property type="protein sequence ID" value="PBK79644.1"/>
    <property type="molecule type" value="Genomic_DNA"/>
</dbReference>
<dbReference type="AlphaFoldDB" id="A0A2H3CE81"/>
<proteinExistence type="predicted"/>
<keyword evidence="1" id="KW-1133">Transmembrane helix</keyword>
<dbReference type="InParanoid" id="A0A2H3CE81"/>
<evidence type="ECO:0000313" key="2">
    <source>
        <dbReference type="EMBL" id="PBK79644.1"/>
    </source>
</evidence>